<evidence type="ECO:0008006" key="3">
    <source>
        <dbReference type="Google" id="ProtNLM"/>
    </source>
</evidence>
<dbReference type="Proteomes" id="UP001558652">
    <property type="component" value="Unassembled WGS sequence"/>
</dbReference>
<protein>
    <recommendedName>
        <fullName evidence="3">Hydrophobin</fullName>
    </recommendedName>
</protein>
<reference evidence="1 2" key="1">
    <citation type="submission" date="2024-07" db="EMBL/GenBank/DDBJ databases">
        <title>Chromosome-level genome assembly of the water stick insect Ranatra chinensis (Heteroptera: Nepidae).</title>
        <authorList>
            <person name="Liu X."/>
        </authorList>
    </citation>
    <scope>NUCLEOTIDE SEQUENCE [LARGE SCALE GENOMIC DNA]</scope>
    <source>
        <strain evidence="1">Cailab_2021Rc</strain>
        <tissue evidence="1">Muscle</tissue>
    </source>
</reference>
<proteinExistence type="predicted"/>
<evidence type="ECO:0000313" key="2">
    <source>
        <dbReference type="Proteomes" id="UP001558652"/>
    </source>
</evidence>
<gene>
    <name evidence="1" type="ORF">AAG570_003193</name>
</gene>
<organism evidence="1 2">
    <name type="scientific">Ranatra chinensis</name>
    <dbReference type="NCBI Taxonomy" id="642074"/>
    <lineage>
        <taxon>Eukaryota</taxon>
        <taxon>Metazoa</taxon>
        <taxon>Ecdysozoa</taxon>
        <taxon>Arthropoda</taxon>
        <taxon>Hexapoda</taxon>
        <taxon>Insecta</taxon>
        <taxon>Pterygota</taxon>
        <taxon>Neoptera</taxon>
        <taxon>Paraneoptera</taxon>
        <taxon>Hemiptera</taxon>
        <taxon>Heteroptera</taxon>
        <taxon>Panheteroptera</taxon>
        <taxon>Nepomorpha</taxon>
        <taxon>Nepidae</taxon>
        <taxon>Ranatrinae</taxon>
        <taxon>Ranatra</taxon>
    </lineage>
</organism>
<name>A0ABD0Y6I5_9HEMI</name>
<accession>A0ABD0Y6I5</accession>
<dbReference type="AlphaFoldDB" id="A0ABD0Y6I5"/>
<dbReference type="EMBL" id="JBFDAA010000013">
    <property type="protein sequence ID" value="KAL1122867.1"/>
    <property type="molecule type" value="Genomic_DNA"/>
</dbReference>
<comment type="caution">
    <text evidence="1">The sequence shown here is derived from an EMBL/GenBank/DDBJ whole genome shotgun (WGS) entry which is preliminary data.</text>
</comment>
<keyword evidence="2" id="KW-1185">Reference proteome</keyword>
<sequence length="139" mass="15388">MNYEPDCTFENGGRLKPVQTNKLRSARSFLSGQIKSTYISLVYYQRYKMKLLLMFAAAMLLALVEAGPSDKVCSQCAGSPLHCCIGTIPVNVNTLSVPGNELLSVSELFEIILVDFQILAHWCVSTAWIREGLHFNGPS</sequence>
<evidence type="ECO:0000313" key="1">
    <source>
        <dbReference type="EMBL" id="KAL1122867.1"/>
    </source>
</evidence>